<gene>
    <name evidence="2" type="ORF">PEDI_53450</name>
</gene>
<dbReference type="EMBL" id="BQKE01000007">
    <property type="protein sequence ID" value="GJM64793.1"/>
    <property type="molecule type" value="Genomic_DNA"/>
</dbReference>
<comment type="caution">
    <text evidence="2">The sequence shown here is derived from an EMBL/GenBank/DDBJ whole genome shotgun (WGS) entry which is preliminary data.</text>
</comment>
<keyword evidence="1" id="KW-1133">Transmembrane helix</keyword>
<reference evidence="2 3" key="1">
    <citation type="submission" date="2021-12" db="EMBL/GenBank/DDBJ databases">
        <title>Genome sequencing of bacteria with rrn-lacking chromosome and rrn-plasmid.</title>
        <authorList>
            <person name="Anda M."/>
            <person name="Iwasaki W."/>
        </authorList>
    </citation>
    <scope>NUCLEOTIDE SEQUENCE [LARGE SCALE GENOMIC DNA]</scope>
    <source>
        <strain evidence="2 3">NBRC 15940</strain>
    </source>
</reference>
<evidence type="ECO:0000313" key="2">
    <source>
        <dbReference type="EMBL" id="GJM64793.1"/>
    </source>
</evidence>
<organism evidence="2 3">
    <name type="scientific">Persicobacter diffluens</name>
    <dbReference type="NCBI Taxonomy" id="981"/>
    <lineage>
        <taxon>Bacteria</taxon>
        <taxon>Pseudomonadati</taxon>
        <taxon>Bacteroidota</taxon>
        <taxon>Cytophagia</taxon>
        <taxon>Cytophagales</taxon>
        <taxon>Persicobacteraceae</taxon>
        <taxon>Persicobacter</taxon>
    </lineage>
</organism>
<feature type="transmembrane region" description="Helical" evidence="1">
    <location>
        <begin position="7"/>
        <end position="27"/>
    </location>
</feature>
<dbReference type="RefSeq" id="WP_338239845.1">
    <property type="nucleotide sequence ID" value="NZ_BQKE01000007.1"/>
</dbReference>
<dbReference type="Proteomes" id="UP001310022">
    <property type="component" value="Unassembled WGS sequence"/>
</dbReference>
<sequence length="187" mass="22041">MKKFNQMMIAVLYLSILCLIIFGWNYIQVKFQEERKESQWSIDPETSIKRGETNFVKTETILFDKEKIRHLFQQSRPIPDQNGSYRLHISEGDVNKILSKCCIIKPNRFDKQVFSFDHALSTEVQESINRHEWIFADGEQWYSSKDLVEQSSSLPPEIDLVKAGLVEELERLNDQELSHKVYKEGRI</sequence>
<keyword evidence="3" id="KW-1185">Reference proteome</keyword>
<dbReference type="AlphaFoldDB" id="A0AAN4W3V4"/>
<name>A0AAN4W3V4_9BACT</name>
<keyword evidence="1" id="KW-0472">Membrane</keyword>
<protein>
    <submittedName>
        <fullName evidence="2">Uncharacterized protein</fullName>
    </submittedName>
</protein>
<evidence type="ECO:0000256" key="1">
    <source>
        <dbReference type="SAM" id="Phobius"/>
    </source>
</evidence>
<proteinExistence type="predicted"/>
<evidence type="ECO:0000313" key="3">
    <source>
        <dbReference type="Proteomes" id="UP001310022"/>
    </source>
</evidence>
<keyword evidence="1" id="KW-0812">Transmembrane</keyword>
<accession>A0AAN4W3V4</accession>